<dbReference type="InterPro" id="IPR036388">
    <property type="entry name" value="WH-like_DNA-bd_sf"/>
</dbReference>
<evidence type="ECO:0000259" key="1">
    <source>
        <dbReference type="PROSITE" id="PS51071"/>
    </source>
</evidence>
<proteinExistence type="predicted"/>
<dbReference type="InterPro" id="IPR047640">
    <property type="entry name" value="RpiR-like"/>
</dbReference>
<feature type="domain" description="HTH rpiR-type" evidence="1">
    <location>
        <begin position="22"/>
        <end position="98"/>
    </location>
</feature>
<name>A0ABV0EM76_9ENTE</name>
<reference evidence="2 3" key="1">
    <citation type="submission" date="2021-03" db="EMBL/GenBank/DDBJ databases">
        <authorList>
            <person name="Gilmore M.S."/>
            <person name="Schwartzman J."/>
            <person name="Van Tyne D."/>
            <person name="Martin M."/>
            <person name="Earl A.M."/>
            <person name="Manson A.L."/>
            <person name="Straub T."/>
            <person name="Salamzade R."/>
            <person name="Saavedra J."/>
            <person name="Lebreton F."/>
            <person name="Prichula J."/>
            <person name="Schaufler K."/>
            <person name="Gaca A."/>
            <person name="Sgardioli B."/>
            <person name="Wagenaar J."/>
            <person name="Strong T."/>
        </authorList>
    </citation>
    <scope>NUCLEOTIDE SEQUENCE [LARGE SCALE GENOMIC DNA]</scope>
    <source>
        <strain evidence="2 3">665A</strain>
    </source>
</reference>
<sequence length="278" mass="32160">MLENNLKGGSLDYWARNHMSNIRIQLLSILNREPADSVNFVITKYILENIKYQKKISMSDMANVCNVSKASISRYSKRLGYEDYFDFQLALATYRVSKNDYFYLNAIESDDLFGNYFSKVKNQVDYLSDNLDLGEIEHLVELIKSHDNIFLMGQVSSGFAAVSLQDNLTKLGKVVRTSHDFVEQKELIETLEDDALVIVFSAGGKFFERIEPNPITMQRLKKPTIYFITIDETKDYSYVNQTIVLGQETDYSSWMLLNVYSDLLYLNYKIKFDDESVS</sequence>
<dbReference type="PROSITE" id="PS51071">
    <property type="entry name" value="HTH_RPIR"/>
    <property type="match status" value="1"/>
</dbReference>
<dbReference type="InterPro" id="IPR009057">
    <property type="entry name" value="Homeodomain-like_sf"/>
</dbReference>
<reference evidence="2 3" key="2">
    <citation type="submission" date="2024-02" db="EMBL/GenBank/DDBJ databases">
        <title>The Genome Sequence of Enterococcus sp. DIV0159.</title>
        <authorList>
            <person name="Earl A."/>
            <person name="Manson A."/>
            <person name="Gilmore M."/>
            <person name="Sanders J."/>
            <person name="Shea T."/>
            <person name="Howe W."/>
            <person name="Livny J."/>
            <person name="Cuomo C."/>
            <person name="Neafsey D."/>
            <person name="Birren B."/>
        </authorList>
    </citation>
    <scope>NUCLEOTIDE SEQUENCE [LARGE SCALE GENOMIC DNA]</scope>
    <source>
        <strain evidence="2 3">665A</strain>
    </source>
</reference>
<dbReference type="Gene3D" id="1.10.10.10">
    <property type="entry name" value="Winged helix-like DNA-binding domain superfamily/Winged helix DNA-binding domain"/>
    <property type="match status" value="1"/>
</dbReference>
<dbReference type="EMBL" id="JAFREL020000001">
    <property type="protein sequence ID" value="MEO1769735.1"/>
    <property type="molecule type" value="Genomic_DNA"/>
</dbReference>
<accession>A0ABV0EM76</accession>
<organism evidence="2 3">
    <name type="scientific">Candidatus Enterococcus ferrettii</name>
    <dbReference type="NCBI Taxonomy" id="2815324"/>
    <lineage>
        <taxon>Bacteria</taxon>
        <taxon>Bacillati</taxon>
        <taxon>Bacillota</taxon>
        <taxon>Bacilli</taxon>
        <taxon>Lactobacillales</taxon>
        <taxon>Enterococcaceae</taxon>
        <taxon>Enterococcus</taxon>
    </lineage>
</organism>
<dbReference type="SUPFAM" id="SSF46689">
    <property type="entry name" value="Homeodomain-like"/>
    <property type="match status" value="1"/>
</dbReference>
<dbReference type="InterPro" id="IPR046348">
    <property type="entry name" value="SIS_dom_sf"/>
</dbReference>
<dbReference type="Proteomes" id="UP000664357">
    <property type="component" value="Unassembled WGS sequence"/>
</dbReference>
<dbReference type="PANTHER" id="PTHR30514">
    <property type="entry name" value="GLUCOKINASE"/>
    <property type="match status" value="1"/>
</dbReference>
<dbReference type="RefSeq" id="WP_207704995.1">
    <property type="nucleotide sequence ID" value="NZ_JAFREL020000001.1"/>
</dbReference>
<evidence type="ECO:0000313" key="3">
    <source>
        <dbReference type="Proteomes" id="UP000664357"/>
    </source>
</evidence>
<evidence type="ECO:0000313" key="2">
    <source>
        <dbReference type="EMBL" id="MEO1769735.1"/>
    </source>
</evidence>
<dbReference type="PANTHER" id="PTHR30514:SF1">
    <property type="entry name" value="HTH-TYPE TRANSCRIPTIONAL REGULATOR HEXR-RELATED"/>
    <property type="match status" value="1"/>
</dbReference>
<dbReference type="Gene3D" id="3.40.50.10490">
    <property type="entry name" value="Glucose-6-phosphate isomerase like protein, domain 1"/>
    <property type="match status" value="1"/>
</dbReference>
<keyword evidence="3" id="KW-1185">Reference proteome</keyword>
<dbReference type="Pfam" id="PF01418">
    <property type="entry name" value="HTH_6"/>
    <property type="match status" value="1"/>
</dbReference>
<dbReference type="InterPro" id="IPR000281">
    <property type="entry name" value="HTH_RpiR"/>
</dbReference>
<protein>
    <recommendedName>
        <fullName evidence="1">HTH rpiR-type domain-containing protein</fullName>
    </recommendedName>
</protein>
<gene>
    <name evidence="2" type="ORF">JZO67_001686</name>
</gene>
<comment type="caution">
    <text evidence="2">The sequence shown here is derived from an EMBL/GenBank/DDBJ whole genome shotgun (WGS) entry which is preliminary data.</text>
</comment>
<dbReference type="SUPFAM" id="SSF53697">
    <property type="entry name" value="SIS domain"/>
    <property type="match status" value="1"/>
</dbReference>